<dbReference type="EMBL" id="JACHMY010000001">
    <property type="protein sequence ID" value="MBB5836470.1"/>
    <property type="molecule type" value="Genomic_DNA"/>
</dbReference>
<dbReference type="Pfam" id="PF11716">
    <property type="entry name" value="MDMPI_N"/>
    <property type="match status" value="1"/>
</dbReference>
<dbReference type="AlphaFoldDB" id="A0A7W9J7B3"/>
<comment type="caution">
    <text evidence="2">The sequence shown here is derived from an EMBL/GenBank/DDBJ whole genome shotgun (WGS) entry which is preliminary data.</text>
</comment>
<keyword evidence="3" id="KW-1185">Reference proteome</keyword>
<name>A0A7W9J7B3_9ACTN</name>
<reference evidence="2 3" key="1">
    <citation type="submission" date="2020-08" db="EMBL/GenBank/DDBJ databases">
        <title>Sequencing the genomes of 1000 actinobacteria strains.</title>
        <authorList>
            <person name="Klenk H.-P."/>
        </authorList>
    </citation>
    <scope>NUCLEOTIDE SEQUENCE [LARGE SCALE GENOMIC DNA]</scope>
    <source>
        <strain evidence="2 3">DSM 28967</strain>
    </source>
</reference>
<dbReference type="GO" id="GO:0046872">
    <property type="term" value="F:metal ion binding"/>
    <property type="evidence" value="ECO:0007669"/>
    <property type="project" value="InterPro"/>
</dbReference>
<dbReference type="InterPro" id="IPR024344">
    <property type="entry name" value="MDMPI_metal-binding"/>
</dbReference>
<evidence type="ECO:0000313" key="3">
    <source>
        <dbReference type="Proteomes" id="UP000549971"/>
    </source>
</evidence>
<dbReference type="InterPro" id="IPR017517">
    <property type="entry name" value="Maleyloyr_isom"/>
</dbReference>
<accession>A0A7W9J7B3</accession>
<sequence>MSELSDLIRTERLAFADLLATLSPDELATPSLCGAWTVQEVGAHLASASGLEVRALLGQLVRSGFRLNHASAELAKQWSRRGPEEIVRQLRENAETGARPAGVPEVAALVDAVVHAIDVRRPLGKPRDVPPEVFTLVADFSAGLRWPMNVSVGGNARKRLAGVRLVAEGYDWAYGEGPEVRSTGEAALRMLNGRPVERAELSGPGADLLASRLH</sequence>
<protein>
    <submittedName>
        <fullName evidence="2">Uncharacterized protein (TIGR03083 family)</fullName>
    </submittedName>
</protein>
<dbReference type="NCBIfam" id="TIGR03083">
    <property type="entry name" value="maleylpyruvate isomerase family mycothiol-dependent enzyme"/>
    <property type="match status" value="1"/>
</dbReference>
<dbReference type="InterPro" id="IPR034660">
    <property type="entry name" value="DinB/YfiT-like"/>
</dbReference>
<evidence type="ECO:0000313" key="2">
    <source>
        <dbReference type="EMBL" id="MBB5836470.1"/>
    </source>
</evidence>
<evidence type="ECO:0000259" key="1">
    <source>
        <dbReference type="Pfam" id="PF11716"/>
    </source>
</evidence>
<dbReference type="RefSeq" id="WP_184795981.1">
    <property type="nucleotide sequence ID" value="NZ_JACHMY010000001.1"/>
</dbReference>
<gene>
    <name evidence="2" type="ORF">HDA39_003204</name>
</gene>
<dbReference type="SUPFAM" id="SSF109854">
    <property type="entry name" value="DinB/YfiT-like putative metalloenzymes"/>
    <property type="match status" value="1"/>
</dbReference>
<proteinExistence type="predicted"/>
<feature type="domain" description="Mycothiol-dependent maleylpyruvate isomerase metal-binding" evidence="1">
    <location>
        <begin position="9"/>
        <end position="95"/>
    </location>
</feature>
<dbReference type="Gene3D" id="1.20.120.450">
    <property type="entry name" value="dinb family like domain"/>
    <property type="match status" value="1"/>
</dbReference>
<dbReference type="Proteomes" id="UP000549971">
    <property type="component" value="Unassembled WGS sequence"/>
</dbReference>
<organism evidence="2 3">
    <name type="scientific">Kribbella italica</name>
    <dbReference type="NCBI Taxonomy" id="1540520"/>
    <lineage>
        <taxon>Bacteria</taxon>
        <taxon>Bacillati</taxon>
        <taxon>Actinomycetota</taxon>
        <taxon>Actinomycetes</taxon>
        <taxon>Propionibacteriales</taxon>
        <taxon>Kribbellaceae</taxon>
        <taxon>Kribbella</taxon>
    </lineage>
</organism>